<dbReference type="EMBL" id="CP039853">
    <property type="protein sequence ID" value="QCZ95532.1"/>
    <property type="molecule type" value="Genomic_DNA"/>
</dbReference>
<organism evidence="3 4">
    <name type="scientific">Salinimonas iocasae</name>
    <dbReference type="NCBI Taxonomy" id="2572577"/>
    <lineage>
        <taxon>Bacteria</taxon>
        <taxon>Pseudomonadati</taxon>
        <taxon>Pseudomonadota</taxon>
        <taxon>Gammaproteobacteria</taxon>
        <taxon>Alteromonadales</taxon>
        <taxon>Alteromonadaceae</taxon>
        <taxon>Alteromonas/Salinimonas group</taxon>
        <taxon>Salinimonas</taxon>
    </lineage>
</organism>
<evidence type="ECO:0000256" key="1">
    <source>
        <dbReference type="ARBA" id="ARBA00006611"/>
    </source>
</evidence>
<evidence type="ECO:0000259" key="2">
    <source>
        <dbReference type="Pfam" id="PF00437"/>
    </source>
</evidence>
<dbReference type="InterPro" id="IPR050921">
    <property type="entry name" value="T4SS_GSP_E_ATPase"/>
</dbReference>
<gene>
    <name evidence="3" type="ORF">FBQ74_18600</name>
</gene>
<dbReference type="Gene3D" id="3.40.50.300">
    <property type="entry name" value="P-loop containing nucleotide triphosphate hydrolases"/>
    <property type="match status" value="1"/>
</dbReference>
<evidence type="ECO:0000313" key="4">
    <source>
        <dbReference type="Proteomes" id="UP000304912"/>
    </source>
</evidence>
<comment type="similarity">
    <text evidence="1">Belongs to the GSP E family.</text>
</comment>
<dbReference type="Pfam" id="PF00437">
    <property type="entry name" value="T2SSE"/>
    <property type="match status" value="1"/>
</dbReference>
<protein>
    <submittedName>
        <fullName evidence="3">Type II secretion system protein E</fullName>
    </submittedName>
</protein>
<name>A0A5B7YI88_9ALTE</name>
<dbReference type="PANTHER" id="PTHR30486:SF6">
    <property type="entry name" value="TYPE IV PILUS RETRACTATION ATPASE PILT"/>
    <property type="match status" value="1"/>
</dbReference>
<evidence type="ECO:0000313" key="3">
    <source>
        <dbReference type="EMBL" id="QCZ95532.1"/>
    </source>
</evidence>
<sequence length="402" mass="45709">MIEIHNRFTRDQLDTSLRWAVKHAVNDLIIESGSPLWAKKNGVTSPVSNRPVSQEEISQLLQDLYLASGPDHLTKGKYLRFAYEILINIDEKHRFRVTATGVKSEFNDNGIELIFRPFPKMAPQPDEIGLPREFVDSFDSDFGVVFVSGPTGSGKSTTIASTLTERILSKRERILTIEDPIEFDFKNIPNRIANVVQSEVPMHLIDYETSTANSLRRSPDIIFYSEVREASVGQELLRVANTGHLVATTLHANTAEMTLPRFVDMFEFGQRPVITGDLIESIRGILNQRLFRAPDLTSRTAVRSWVVFSQSIRDEMYDKYAEGSSFRLKQQVAKAVKDHGLSFIDDLRAKFNDGQIAISDFARAIQSVGEPKDLRIIGSKLDEFMDRGFIDENDYKYWKRIL</sequence>
<dbReference type="OrthoDB" id="6189814at2"/>
<dbReference type="InterPro" id="IPR001482">
    <property type="entry name" value="T2SS/T4SS_dom"/>
</dbReference>
<accession>A0A5B7YI88</accession>
<feature type="domain" description="Bacterial type II secretion system protein E" evidence="2">
    <location>
        <begin position="140"/>
        <end position="300"/>
    </location>
</feature>
<geneLocation type="plasmid" evidence="3 4">
    <name>plas12</name>
</geneLocation>
<dbReference type="GO" id="GO:0016887">
    <property type="term" value="F:ATP hydrolysis activity"/>
    <property type="evidence" value="ECO:0007669"/>
    <property type="project" value="InterPro"/>
</dbReference>
<keyword evidence="3" id="KW-0614">Plasmid</keyword>
<dbReference type="PANTHER" id="PTHR30486">
    <property type="entry name" value="TWITCHING MOTILITY PROTEIN PILT"/>
    <property type="match status" value="1"/>
</dbReference>
<dbReference type="InterPro" id="IPR027417">
    <property type="entry name" value="P-loop_NTPase"/>
</dbReference>
<dbReference type="AlphaFoldDB" id="A0A5B7YI88"/>
<dbReference type="SUPFAM" id="SSF52540">
    <property type="entry name" value="P-loop containing nucleoside triphosphate hydrolases"/>
    <property type="match status" value="1"/>
</dbReference>
<proteinExistence type="inferred from homology"/>
<dbReference type="RefSeq" id="WP_139758218.1">
    <property type="nucleotide sequence ID" value="NZ_CP039853.1"/>
</dbReference>
<reference evidence="3 4" key="1">
    <citation type="submission" date="2019-04" db="EMBL/GenBank/DDBJ databases">
        <title>Salinimonas iocasae sp. nov., a halophilic bacterium isolated from the outer tube casing of tubeworms in Okinawa Trough.</title>
        <authorList>
            <person name="Zhang H."/>
            <person name="Wang H."/>
            <person name="Li C."/>
        </authorList>
    </citation>
    <scope>NUCLEOTIDE SEQUENCE [LARGE SCALE GENOMIC DNA]</scope>
    <source>
        <strain evidence="3 4">KX18D6</strain>
        <plasmid evidence="3 4">plas12</plasmid>
    </source>
</reference>
<keyword evidence="4" id="KW-1185">Reference proteome</keyword>
<dbReference type="KEGG" id="salk:FBQ74_18600"/>
<dbReference type="Proteomes" id="UP000304912">
    <property type="component" value="Plasmid plas12"/>
</dbReference>
<dbReference type="Gene3D" id="3.30.450.90">
    <property type="match status" value="1"/>
</dbReference>